<dbReference type="Gene3D" id="3.30.70.270">
    <property type="match status" value="1"/>
</dbReference>
<dbReference type="Pfam" id="PF00990">
    <property type="entry name" value="GGDEF"/>
    <property type="match status" value="1"/>
</dbReference>
<dbReference type="PROSITE" id="PS50887">
    <property type="entry name" value="GGDEF"/>
    <property type="match status" value="1"/>
</dbReference>
<dbReference type="Proteomes" id="UP000281708">
    <property type="component" value="Unassembled WGS sequence"/>
</dbReference>
<dbReference type="PANTHER" id="PTHR44757">
    <property type="entry name" value="DIGUANYLATE CYCLASE DGCP"/>
    <property type="match status" value="1"/>
</dbReference>
<dbReference type="RefSeq" id="WP_121805658.1">
    <property type="nucleotide sequence ID" value="NZ_RDBE01000006.1"/>
</dbReference>
<dbReference type="NCBIfam" id="TIGR00254">
    <property type="entry name" value="GGDEF"/>
    <property type="match status" value="1"/>
</dbReference>
<evidence type="ECO:0000259" key="2">
    <source>
        <dbReference type="PROSITE" id="PS50883"/>
    </source>
</evidence>
<feature type="transmembrane region" description="Helical" evidence="1">
    <location>
        <begin position="184"/>
        <end position="204"/>
    </location>
</feature>
<gene>
    <name evidence="4" type="ORF">D9V37_08400</name>
</gene>
<dbReference type="SUPFAM" id="SSF55073">
    <property type="entry name" value="Nucleotide cyclase"/>
    <property type="match status" value="1"/>
</dbReference>
<accession>A0A3L8P493</accession>
<feature type="domain" description="GGDEF" evidence="3">
    <location>
        <begin position="249"/>
        <end position="381"/>
    </location>
</feature>
<dbReference type="OrthoDB" id="23692at2"/>
<dbReference type="Gene3D" id="3.20.20.450">
    <property type="entry name" value="EAL domain"/>
    <property type="match status" value="1"/>
</dbReference>
<reference evidence="4 5" key="1">
    <citation type="submission" date="2018-10" db="EMBL/GenBank/DDBJ databases">
        <title>Marmoricola sp. 4Q3S-7 whole genome shotgun sequence.</title>
        <authorList>
            <person name="Li F."/>
        </authorList>
    </citation>
    <scope>NUCLEOTIDE SEQUENCE [LARGE SCALE GENOMIC DNA]</scope>
    <source>
        <strain evidence="4 5">4Q3S-7</strain>
    </source>
</reference>
<keyword evidence="5" id="KW-1185">Reference proteome</keyword>
<evidence type="ECO:0000313" key="4">
    <source>
        <dbReference type="EMBL" id="RLV49894.1"/>
    </source>
</evidence>
<comment type="caution">
    <text evidence="4">The sequence shown here is derived from an EMBL/GenBank/DDBJ whole genome shotgun (WGS) entry which is preliminary data.</text>
</comment>
<name>A0A3L8P493_9ACTN</name>
<evidence type="ECO:0000313" key="5">
    <source>
        <dbReference type="Proteomes" id="UP000281708"/>
    </source>
</evidence>
<dbReference type="InterPro" id="IPR000160">
    <property type="entry name" value="GGDEF_dom"/>
</dbReference>
<keyword evidence="1" id="KW-1133">Transmembrane helix</keyword>
<evidence type="ECO:0000259" key="3">
    <source>
        <dbReference type="PROSITE" id="PS50887"/>
    </source>
</evidence>
<dbReference type="AlphaFoldDB" id="A0A3L8P493"/>
<dbReference type="InterPro" id="IPR035919">
    <property type="entry name" value="EAL_sf"/>
</dbReference>
<dbReference type="PROSITE" id="PS50883">
    <property type="entry name" value="EAL"/>
    <property type="match status" value="1"/>
</dbReference>
<feature type="domain" description="EAL" evidence="2">
    <location>
        <begin position="390"/>
        <end position="643"/>
    </location>
</feature>
<protein>
    <submittedName>
        <fullName evidence="4">Bifunctional diguanylate cyclase/phosphodiesterase</fullName>
    </submittedName>
</protein>
<organism evidence="4 5">
    <name type="scientific">Nocardioides mangrovicus</name>
    <dbReference type="NCBI Taxonomy" id="2478913"/>
    <lineage>
        <taxon>Bacteria</taxon>
        <taxon>Bacillati</taxon>
        <taxon>Actinomycetota</taxon>
        <taxon>Actinomycetes</taxon>
        <taxon>Propionibacteriales</taxon>
        <taxon>Nocardioidaceae</taxon>
        <taxon>Nocardioides</taxon>
    </lineage>
</organism>
<dbReference type="InterPro" id="IPR052155">
    <property type="entry name" value="Biofilm_reg_signaling"/>
</dbReference>
<keyword evidence="1" id="KW-0812">Transmembrane</keyword>
<dbReference type="InterPro" id="IPR029787">
    <property type="entry name" value="Nucleotide_cyclase"/>
</dbReference>
<evidence type="ECO:0000256" key="1">
    <source>
        <dbReference type="SAM" id="Phobius"/>
    </source>
</evidence>
<dbReference type="CDD" id="cd01948">
    <property type="entry name" value="EAL"/>
    <property type="match status" value="1"/>
</dbReference>
<dbReference type="InterPro" id="IPR043128">
    <property type="entry name" value="Rev_trsase/Diguanyl_cyclase"/>
</dbReference>
<dbReference type="SUPFAM" id="SSF141868">
    <property type="entry name" value="EAL domain-like"/>
    <property type="match status" value="1"/>
</dbReference>
<dbReference type="EMBL" id="RDBE01000006">
    <property type="protein sequence ID" value="RLV49894.1"/>
    <property type="molecule type" value="Genomic_DNA"/>
</dbReference>
<dbReference type="InterPro" id="IPR001633">
    <property type="entry name" value="EAL_dom"/>
</dbReference>
<dbReference type="Pfam" id="PF00563">
    <property type="entry name" value="EAL"/>
    <property type="match status" value="1"/>
</dbReference>
<dbReference type="PANTHER" id="PTHR44757:SF2">
    <property type="entry name" value="BIOFILM ARCHITECTURE MAINTENANCE PROTEIN MBAA"/>
    <property type="match status" value="1"/>
</dbReference>
<keyword evidence="1" id="KW-0472">Membrane</keyword>
<sequence>MPYRRFRARGLRLFALYAGASLVPVLVLGVVLGASYRHDAEQGALQQGLAQAAVIEQMSIGPALLDVSPGLRLTDAQEIKLYAVSNEAIFKGSVAQLNLVNFDGQVVFASAGDREQRRDTTTAAFRRVESGTPVAQFDMTGTRAVRVLEPVVSERNGLPIGILEIRFPYDHIAKVVEHNTHRGYLRLGLGLLALYVMLALISWWTTRALRRDAAGHEHRALHDPLTGLPNRALFRRLAERALAESSAERKGGLVLVDLNRFKEVNDTLGHAAGDELLRVVARRLVGAFRSDDVVARLGGDEFAVLLRRVHDAEEAMVLMERARHEIREDVAVDGVVISIDASLGLCLFPDDAGDVEELLQHADTAMYEGKRGATKIVTYAPAIAPAALSPLVLQRELAEAIAEDQLFVEYQPKVLLATGRTVGVEALVRWQHPQRGRMSPDEFIPVAERSPLIDQLTAWVVDRALRDCAAWQQAGADWTLSVNVSARNLTAPDVVQRAVEATRRYGVDPERLILELTETMTPFDDEVLRRTVVDLQQAGIRVSLDDFGAGVTNLAQLRAIPVAEIKIDRQFVDRLDREPASEAVVASIIDLGHRLGCTVTAEGVESAEVAERLAAYGCDLGQGYYWQRPTAWRELLAQEVLTAAQPT</sequence>
<proteinExistence type="predicted"/>
<dbReference type="SMART" id="SM00267">
    <property type="entry name" value="GGDEF"/>
    <property type="match status" value="1"/>
</dbReference>
<dbReference type="CDD" id="cd01949">
    <property type="entry name" value="GGDEF"/>
    <property type="match status" value="1"/>
</dbReference>
<dbReference type="SMART" id="SM00052">
    <property type="entry name" value="EAL"/>
    <property type="match status" value="1"/>
</dbReference>